<organism evidence="2">
    <name type="scientific">freshwater metagenome</name>
    <dbReference type="NCBI Taxonomy" id="449393"/>
    <lineage>
        <taxon>unclassified sequences</taxon>
        <taxon>metagenomes</taxon>
        <taxon>ecological metagenomes</taxon>
    </lineage>
</organism>
<dbReference type="AlphaFoldDB" id="A0A6J6AZW5"/>
<evidence type="ECO:0000256" key="1">
    <source>
        <dbReference type="SAM" id="Phobius"/>
    </source>
</evidence>
<evidence type="ECO:0000313" key="2">
    <source>
        <dbReference type="EMBL" id="CAB4532291.1"/>
    </source>
</evidence>
<protein>
    <submittedName>
        <fullName evidence="2">Unannotated protein</fullName>
    </submittedName>
</protein>
<keyword evidence="1" id="KW-0812">Transmembrane</keyword>
<proteinExistence type="predicted"/>
<dbReference type="EMBL" id="CAEZSH010000011">
    <property type="protein sequence ID" value="CAB4532291.1"/>
    <property type="molecule type" value="Genomic_DNA"/>
</dbReference>
<feature type="transmembrane region" description="Helical" evidence="1">
    <location>
        <begin position="44"/>
        <end position="66"/>
    </location>
</feature>
<name>A0A6J6AZW5_9ZZZZ</name>
<gene>
    <name evidence="2" type="ORF">UFOPK1410_00187</name>
</gene>
<keyword evidence="1" id="KW-1133">Transmembrane helix</keyword>
<sequence>MSEENNSKAKSHNNINIATGSAGGFYFIGFIGAAVYYVSTAVDFWDGALGLVQAALWPGFLVYEALSILGA</sequence>
<keyword evidence="1" id="KW-0472">Membrane</keyword>
<feature type="transmembrane region" description="Helical" evidence="1">
    <location>
        <begin position="15"/>
        <end position="38"/>
    </location>
</feature>
<accession>A0A6J6AZW5</accession>
<reference evidence="2" key="1">
    <citation type="submission" date="2020-05" db="EMBL/GenBank/DDBJ databases">
        <authorList>
            <person name="Chiriac C."/>
            <person name="Salcher M."/>
            <person name="Ghai R."/>
            <person name="Kavagutti S V."/>
        </authorList>
    </citation>
    <scope>NUCLEOTIDE SEQUENCE</scope>
</reference>